<keyword evidence="2" id="KW-0378">Hydrolase</keyword>
<dbReference type="EMBL" id="AYRZ02000001">
    <property type="protein sequence ID" value="PHT95434.1"/>
    <property type="molecule type" value="Genomic_DNA"/>
</dbReference>
<accession>A0A2G3AMH4</accession>
<dbReference type="GO" id="GO:0016813">
    <property type="term" value="F:hydrolase activity, acting on carbon-nitrogen (but not peptide) bonds, in linear amidines"/>
    <property type="evidence" value="ECO:0007669"/>
    <property type="project" value="InterPro"/>
</dbReference>
<dbReference type="GO" id="GO:0004848">
    <property type="term" value="F:ureidoglycolate hydrolase activity"/>
    <property type="evidence" value="ECO:0000318"/>
    <property type="project" value="GO_Central"/>
</dbReference>
<proteinExistence type="predicted"/>
<protein>
    <recommendedName>
        <fullName evidence="5">Ureidoglycolate hydrolase</fullName>
    </recommendedName>
</protein>
<dbReference type="Gramene" id="PHT95434">
    <property type="protein sequence ID" value="PHT95434"/>
    <property type="gene ID" value="T459_03316"/>
</dbReference>
<dbReference type="Gene3D" id="3.40.630.10">
    <property type="entry name" value="Zn peptidases"/>
    <property type="match status" value="1"/>
</dbReference>
<evidence type="ECO:0000313" key="4">
    <source>
        <dbReference type="Proteomes" id="UP000222542"/>
    </source>
</evidence>
<evidence type="ECO:0000313" key="3">
    <source>
        <dbReference type="EMBL" id="PHT95434.1"/>
    </source>
</evidence>
<reference evidence="3 4" key="1">
    <citation type="journal article" date="2014" name="Nat. Genet.">
        <title>Genome sequence of the hot pepper provides insights into the evolution of pungency in Capsicum species.</title>
        <authorList>
            <person name="Kim S."/>
            <person name="Park M."/>
            <person name="Yeom S.I."/>
            <person name="Kim Y.M."/>
            <person name="Lee J.M."/>
            <person name="Lee H.A."/>
            <person name="Seo E."/>
            <person name="Choi J."/>
            <person name="Cheong K."/>
            <person name="Kim K.T."/>
            <person name="Jung K."/>
            <person name="Lee G.W."/>
            <person name="Oh S.K."/>
            <person name="Bae C."/>
            <person name="Kim S.B."/>
            <person name="Lee H.Y."/>
            <person name="Kim S.Y."/>
            <person name="Kim M.S."/>
            <person name="Kang B.C."/>
            <person name="Jo Y.D."/>
            <person name="Yang H.B."/>
            <person name="Jeong H.J."/>
            <person name="Kang W.H."/>
            <person name="Kwon J.K."/>
            <person name="Shin C."/>
            <person name="Lim J.Y."/>
            <person name="Park J.H."/>
            <person name="Huh J.H."/>
            <person name="Kim J.S."/>
            <person name="Kim B.D."/>
            <person name="Cohen O."/>
            <person name="Paran I."/>
            <person name="Suh M.C."/>
            <person name="Lee S.B."/>
            <person name="Kim Y.K."/>
            <person name="Shin Y."/>
            <person name="Noh S.J."/>
            <person name="Park J."/>
            <person name="Seo Y.S."/>
            <person name="Kwon S.Y."/>
            <person name="Kim H.A."/>
            <person name="Park J.M."/>
            <person name="Kim H.J."/>
            <person name="Choi S.B."/>
            <person name="Bosland P.W."/>
            <person name="Reeves G."/>
            <person name="Jo S.H."/>
            <person name="Lee B.W."/>
            <person name="Cho H.T."/>
            <person name="Choi H.S."/>
            <person name="Lee M.S."/>
            <person name="Yu Y."/>
            <person name="Do Choi Y."/>
            <person name="Park B.S."/>
            <person name="van Deynze A."/>
            <person name="Ashrafi H."/>
            <person name="Hill T."/>
            <person name="Kim W.T."/>
            <person name="Pai H.S."/>
            <person name="Ahn H.K."/>
            <person name="Yeam I."/>
            <person name="Giovannoni J.J."/>
            <person name="Rose J.K."/>
            <person name="Sorensen I."/>
            <person name="Lee S.J."/>
            <person name="Kim R.W."/>
            <person name="Choi I.Y."/>
            <person name="Choi B.S."/>
            <person name="Lim J.S."/>
            <person name="Lee Y.H."/>
            <person name="Choi D."/>
        </authorList>
    </citation>
    <scope>NUCLEOTIDE SEQUENCE [LARGE SCALE GENOMIC DNA]</scope>
    <source>
        <strain evidence="4">cv. CM334</strain>
    </source>
</reference>
<dbReference type="Proteomes" id="UP000222542">
    <property type="component" value="Unassembled WGS sequence"/>
</dbReference>
<evidence type="ECO:0000256" key="1">
    <source>
        <dbReference type="ARBA" id="ARBA00022723"/>
    </source>
</evidence>
<dbReference type="STRING" id="4072.A0A2G3AMH4"/>
<dbReference type="PANTHER" id="PTHR32494">
    <property type="entry name" value="ALLANTOATE DEIMINASE-RELATED"/>
    <property type="match status" value="1"/>
</dbReference>
<evidence type="ECO:0000256" key="2">
    <source>
        <dbReference type="ARBA" id="ARBA00022801"/>
    </source>
</evidence>
<keyword evidence="1" id="KW-0479">Metal-binding</keyword>
<dbReference type="AlphaFoldDB" id="A0A2G3AMH4"/>
<dbReference type="PANTHER" id="PTHR32494:SF19">
    <property type="entry name" value="ALLANTOATE DEIMINASE-RELATED"/>
    <property type="match status" value="1"/>
</dbReference>
<keyword evidence="4" id="KW-1185">Reference proteome</keyword>
<dbReference type="GO" id="GO:0046872">
    <property type="term" value="F:metal ion binding"/>
    <property type="evidence" value="ECO:0007669"/>
    <property type="project" value="UniProtKB-KW"/>
</dbReference>
<gene>
    <name evidence="3" type="ORF">T459_03316</name>
</gene>
<comment type="caution">
    <text evidence="3">The sequence shown here is derived from an EMBL/GenBank/DDBJ whole genome shotgun (WGS) entry which is preliminary data.</text>
</comment>
<evidence type="ECO:0008006" key="5">
    <source>
        <dbReference type="Google" id="ProtNLM"/>
    </source>
</evidence>
<sequence>MCRFFNGLSLNNGGLVPNAAKSIKMEVGWSVLTTSGHPFVIDPDCHGLHRYQMVFLMYISADEGETGIVQLAEQLKSTKYSHNVSFSDADKSAGYANAKGDLSEVFLEKETYSAFVKLHIEQGPILEKSVSIDVVTAIAAPASIKVTFEGNGGHAGAALMPKISIEFLVVRVQNHLCTGCSAELMYVLEPTKKVAAVKLIDDWHPSIPMDPRSGFVQNGTRTIFNNLPSFDEDYPHVLSNHVVGEENFSPSMYKFLSQMLMEEDDLEYVP</sequence>
<dbReference type="InterPro" id="IPR010158">
    <property type="entry name" value="Amidase_Cbmase"/>
</dbReference>
<dbReference type="GO" id="GO:0005783">
    <property type="term" value="C:endoplasmic reticulum"/>
    <property type="evidence" value="ECO:0000318"/>
    <property type="project" value="GO_Central"/>
</dbReference>
<dbReference type="GO" id="GO:0010136">
    <property type="term" value="P:ureide catabolic process"/>
    <property type="evidence" value="ECO:0000318"/>
    <property type="project" value="GO_Central"/>
</dbReference>
<reference evidence="3 4" key="2">
    <citation type="journal article" date="2017" name="Genome Biol.">
        <title>New reference genome sequences of hot pepper reveal the massive evolution of plant disease-resistance genes by retroduplication.</title>
        <authorList>
            <person name="Kim S."/>
            <person name="Park J."/>
            <person name="Yeom S.I."/>
            <person name="Kim Y.M."/>
            <person name="Seo E."/>
            <person name="Kim K.T."/>
            <person name="Kim M.S."/>
            <person name="Lee J.M."/>
            <person name="Cheong K."/>
            <person name="Shin H.S."/>
            <person name="Kim S.B."/>
            <person name="Han K."/>
            <person name="Lee J."/>
            <person name="Park M."/>
            <person name="Lee H.A."/>
            <person name="Lee H.Y."/>
            <person name="Lee Y."/>
            <person name="Oh S."/>
            <person name="Lee J.H."/>
            <person name="Choi E."/>
            <person name="Choi E."/>
            <person name="Lee S.E."/>
            <person name="Jeon J."/>
            <person name="Kim H."/>
            <person name="Choi G."/>
            <person name="Song H."/>
            <person name="Lee J."/>
            <person name="Lee S.C."/>
            <person name="Kwon J.K."/>
            <person name="Lee H.Y."/>
            <person name="Koo N."/>
            <person name="Hong Y."/>
            <person name="Kim R.W."/>
            <person name="Kang W.H."/>
            <person name="Huh J.H."/>
            <person name="Kang B.C."/>
            <person name="Yang T.J."/>
            <person name="Lee Y.H."/>
            <person name="Bennetzen J.L."/>
            <person name="Choi D."/>
        </authorList>
    </citation>
    <scope>NUCLEOTIDE SEQUENCE [LARGE SCALE GENOMIC DNA]</scope>
    <source>
        <strain evidence="4">cv. CM334</strain>
    </source>
</reference>
<name>A0A2G3AMH4_CAPAN</name>
<organism evidence="3 4">
    <name type="scientific">Capsicum annuum</name>
    <name type="common">Capsicum pepper</name>
    <dbReference type="NCBI Taxonomy" id="4072"/>
    <lineage>
        <taxon>Eukaryota</taxon>
        <taxon>Viridiplantae</taxon>
        <taxon>Streptophyta</taxon>
        <taxon>Embryophyta</taxon>
        <taxon>Tracheophyta</taxon>
        <taxon>Spermatophyta</taxon>
        <taxon>Magnoliopsida</taxon>
        <taxon>eudicotyledons</taxon>
        <taxon>Gunneridae</taxon>
        <taxon>Pentapetalae</taxon>
        <taxon>asterids</taxon>
        <taxon>lamiids</taxon>
        <taxon>Solanales</taxon>
        <taxon>Solanaceae</taxon>
        <taxon>Solanoideae</taxon>
        <taxon>Capsiceae</taxon>
        <taxon>Capsicum</taxon>
    </lineage>
</organism>
<dbReference type="SUPFAM" id="SSF53187">
    <property type="entry name" value="Zn-dependent exopeptidases"/>
    <property type="match status" value="1"/>
</dbReference>